<evidence type="ECO:0000313" key="1">
    <source>
        <dbReference type="EMBL" id="EKC61137.1"/>
    </source>
</evidence>
<reference evidence="1" key="1">
    <citation type="journal article" date="2013" name="Environ. Microbiol.">
        <title>Microbiota from the distal guts of lean and obese adolescents exhibit partial functional redundancy besides clear differences in community structure.</title>
        <authorList>
            <person name="Ferrer M."/>
            <person name="Ruiz A."/>
            <person name="Lanza F."/>
            <person name="Haange S.B."/>
            <person name="Oberbach A."/>
            <person name="Till H."/>
            <person name="Bargiela R."/>
            <person name="Campoy C."/>
            <person name="Segura M.T."/>
            <person name="Richter M."/>
            <person name="von Bergen M."/>
            <person name="Seifert J."/>
            <person name="Suarez A."/>
        </authorList>
    </citation>
    <scope>NUCLEOTIDE SEQUENCE</scope>
</reference>
<dbReference type="EMBL" id="AJWY01008465">
    <property type="protein sequence ID" value="EKC61137.1"/>
    <property type="molecule type" value="Genomic_DNA"/>
</dbReference>
<accession>K1SKM8</accession>
<dbReference type="AlphaFoldDB" id="K1SKM8"/>
<protein>
    <submittedName>
        <fullName evidence="1">Uncharacterized protein</fullName>
    </submittedName>
</protein>
<comment type="caution">
    <text evidence="1">The sequence shown here is derived from an EMBL/GenBank/DDBJ whole genome shotgun (WGS) entry which is preliminary data.</text>
</comment>
<feature type="non-terminal residue" evidence="1">
    <location>
        <position position="1"/>
    </location>
</feature>
<name>K1SKM8_9ZZZZ</name>
<proteinExistence type="predicted"/>
<sequence>GSVIDETAIVPGYTGYNMEDESTFSDAAQYSSMAEDTLLLKSKTLNRNQMPVFSIIGSADKYLVLGRYGLLSPLPILDINGEYVEDELYDINVE</sequence>
<gene>
    <name evidence="1" type="ORF">LEA_12502</name>
</gene>
<organism evidence="1">
    <name type="scientific">human gut metagenome</name>
    <dbReference type="NCBI Taxonomy" id="408170"/>
    <lineage>
        <taxon>unclassified sequences</taxon>
        <taxon>metagenomes</taxon>
        <taxon>organismal metagenomes</taxon>
    </lineage>
</organism>